<organism evidence="4 5">
    <name type="scientific">Cucumis melo var. makuwa</name>
    <name type="common">Oriental melon</name>
    <dbReference type="NCBI Taxonomy" id="1194695"/>
    <lineage>
        <taxon>Eukaryota</taxon>
        <taxon>Viridiplantae</taxon>
        <taxon>Streptophyta</taxon>
        <taxon>Embryophyta</taxon>
        <taxon>Tracheophyta</taxon>
        <taxon>Spermatophyta</taxon>
        <taxon>Magnoliopsida</taxon>
        <taxon>eudicotyledons</taxon>
        <taxon>Gunneridae</taxon>
        <taxon>Pentapetalae</taxon>
        <taxon>rosids</taxon>
        <taxon>fabids</taxon>
        <taxon>Cucurbitales</taxon>
        <taxon>Cucurbitaceae</taxon>
        <taxon>Benincaseae</taxon>
        <taxon>Cucumis</taxon>
    </lineage>
</organism>
<dbReference type="AlphaFoldDB" id="A0A5D3CKM9"/>
<dbReference type="InterPro" id="IPR043502">
    <property type="entry name" value="DNA/RNA_pol_sf"/>
</dbReference>
<evidence type="ECO:0000256" key="1">
    <source>
        <dbReference type="SAM" id="MobiDB-lite"/>
    </source>
</evidence>
<reference evidence="4 5" key="1">
    <citation type="submission" date="2019-08" db="EMBL/GenBank/DDBJ databases">
        <title>Draft genome sequences of two oriental melons (Cucumis melo L. var makuwa).</title>
        <authorList>
            <person name="Kwon S.-Y."/>
        </authorList>
    </citation>
    <scope>NUCLEOTIDE SEQUENCE [LARGE SCALE GENOMIC DNA]</scope>
    <source>
        <strain evidence="5">cv. Chang Bougi</strain>
        <tissue evidence="4">Leaf</tissue>
    </source>
</reference>
<dbReference type="PANTHER" id="PTHR24559:SF444">
    <property type="entry name" value="REVERSE TRANSCRIPTASE DOMAIN-CONTAINING PROTEIN"/>
    <property type="match status" value="1"/>
</dbReference>
<evidence type="ECO:0000313" key="5">
    <source>
        <dbReference type="Proteomes" id="UP000321947"/>
    </source>
</evidence>
<dbReference type="EMBL" id="SSTD01010378">
    <property type="protein sequence ID" value="TYK11970.1"/>
    <property type="molecule type" value="Genomic_DNA"/>
</dbReference>
<dbReference type="Gene3D" id="1.10.340.70">
    <property type="match status" value="1"/>
</dbReference>
<feature type="domain" description="Reverse transcriptase" evidence="2">
    <location>
        <begin position="188"/>
        <end position="318"/>
    </location>
</feature>
<comment type="caution">
    <text evidence="4">The sequence shown here is derived from an EMBL/GenBank/DDBJ whole genome shotgun (WGS) entry which is preliminary data.</text>
</comment>
<evidence type="ECO:0000259" key="2">
    <source>
        <dbReference type="Pfam" id="PF00078"/>
    </source>
</evidence>
<dbReference type="InterPro" id="IPR000477">
    <property type="entry name" value="RT_dom"/>
</dbReference>
<accession>A0A5D3CKM9</accession>
<sequence>MSPRRGGKTGRGVGCTKLGEQHIVQAANPTTPVTQADLAAMSRAPQRNLRSGGVFQRHHKKIAETGKTLKELSICRSCGRSHGGRCFAKSGLSANHASIDYSHKEVAFNPHLAASLNYKGAGTKVLPKVISAMKADKLLNQDTWSILACVVDTREPKASLSFKTVELLNKGCIRLSVSPCGAPVLFMKKKDGSMRLCIDYKELNKVTIKNRHPLPRIDDLFDQLQGVTVVSKIDLRSGYHQLRIRGSDIPKTAFGSRYGLYKFIVMYFRLTNAPAVFMDLMNNVFKDFLDTFIIVFIDDILVDSKTNAEHEEHLHHLKGKTTRGWRDVARLWWRRLQARARARLERDEWLAASLARLSGTIGLNDLRATRLLDDLRHNSRLVELRLVSLTVEGRRPTDRRPRTAEENDRRDDFEWPHSRQGFSLVTANGRQRLAALDLSDDRRQGTHTTDGRVVVAAVARSLGFGTKKLGSGLCTEDMKCRLAEEGKHKEFSISSDDGLMFKRRLCVPADNAVKIKLLTEAHSSPFSMQPGSIKMYQDLKQVYWWQNMTREVVDFVSRCLVCQQVKTPRLKPVDLLNP</sequence>
<proteinExistence type="predicted"/>
<name>A0A5D3CKM9_CUCMM</name>
<dbReference type="InterPro" id="IPR053134">
    <property type="entry name" value="RNA-dir_DNA_polymerase"/>
</dbReference>
<dbReference type="Gene3D" id="3.10.10.10">
    <property type="entry name" value="HIV Type 1 Reverse Transcriptase, subunit A, domain 1"/>
    <property type="match status" value="1"/>
</dbReference>
<dbReference type="InterPro" id="IPR043128">
    <property type="entry name" value="Rev_trsase/Diguanyl_cyclase"/>
</dbReference>
<dbReference type="Pfam" id="PF17921">
    <property type="entry name" value="Integrase_H2C2"/>
    <property type="match status" value="1"/>
</dbReference>
<dbReference type="Pfam" id="PF00078">
    <property type="entry name" value="RVT_1"/>
    <property type="match status" value="1"/>
</dbReference>
<feature type="domain" description="Integrase zinc-binding" evidence="3">
    <location>
        <begin position="513"/>
        <end position="567"/>
    </location>
</feature>
<dbReference type="Gene3D" id="3.30.70.270">
    <property type="match status" value="1"/>
</dbReference>
<dbReference type="Proteomes" id="UP000321947">
    <property type="component" value="Unassembled WGS sequence"/>
</dbReference>
<dbReference type="InterPro" id="IPR041588">
    <property type="entry name" value="Integrase_H2C2"/>
</dbReference>
<protein>
    <submittedName>
        <fullName evidence="4">Ty3-gypsy retrotransposon protein</fullName>
    </submittedName>
</protein>
<feature type="region of interest" description="Disordered" evidence="1">
    <location>
        <begin position="395"/>
        <end position="415"/>
    </location>
</feature>
<dbReference type="SUPFAM" id="SSF56672">
    <property type="entry name" value="DNA/RNA polymerases"/>
    <property type="match status" value="1"/>
</dbReference>
<dbReference type="CDD" id="cd01647">
    <property type="entry name" value="RT_LTR"/>
    <property type="match status" value="1"/>
</dbReference>
<evidence type="ECO:0000259" key="3">
    <source>
        <dbReference type="Pfam" id="PF17921"/>
    </source>
</evidence>
<evidence type="ECO:0000313" key="4">
    <source>
        <dbReference type="EMBL" id="TYK11970.1"/>
    </source>
</evidence>
<dbReference type="PANTHER" id="PTHR24559">
    <property type="entry name" value="TRANSPOSON TY3-I GAG-POL POLYPROTEIN"/>
    <property type="match status" value="1"/>
</dbReference>
<gene>
    <name evidence="4" type="ORF">E5676_scaffold177G001540</name>
</gene>